<comment type="function">
    <text evidence="8">Hydrolyzes ribosome-free peptidyl-tRNAs (with 1 or more amino acids incorporated), which drop off the ribosome during protein synthesis, or as a result of ribosome stalling.</text>
</comment>
<feature type="site" description="Stabilizes the basic form of H active site to accept a proton" evidence="8">
    <location>
        <position position="91"/>
    </location>
</feature>
<feature type="active site" description="Proton acceptor" evidence="8">
    <location>
        <position position="19"/>
    </location>
</feature>
<feature type="binding site" evidence="8">
    <location>
        <position position="64"/>
    </location>
    <ligand>
        <name>tRNA</name>
        <dbReference type="ChEBI" id="CHEBI:17843"/>
    </ligand>
</feature>
<keyword evidence="2 8" id="KW-0820">tRNA-binding</keyword>
<dbReference type="PANTHER" id="PTHR17224:SF1">
    <property type="entry name" value="PEPTIDYL-TRNA HYDROLASE"/>
    <property type="match status" value="1"/>
</dbReference>
<evidence type="ECO:0000256" key="10">
    <source>
        <dbReference type="RuleBase" id="RU004320"/>
    </source>
</evidence>
<comment type="caution">
    <text evidence="8">Lacks conserved residue(s) required for the propagation of feature annotation.</text>
</comment>
<dbReference type="GO" id="GO:0000049">
    <property type="term" value="F:tRNA binding"/>
    <property type="evidence" value="ECO:0007669"/>
    <property type="project" value="UniProtKB-UniRule"/>
</dbReference>
<evidence type="ECO:0000256" key="2">
    <source>
        <dbReference type="ARBA" id="ARBA00022555"/>
    </source>
</evidence>
<comment type="similarity">
    <text evidence="5 8 10">Belongs to the PTH family.</text>
</comment>
<dbReference type="EMBL" id="JACRKR010000047">
    <property type="protein sequence ID" value="MBI5078576.1"/>
    <property type="molecule type" value="Genomic_DNA"/>
</dbReference>
<evidence type="ECO:0000256" key="6">
    <source>
        <dbReference type="ARBA" id="ARBA00048707"/>
    </source>
</evidence>
<dbReference type="AlphaFoldDB" id="A0A9D6ULR2"/>
<dbReference type="PROSITE" id="PS01195">
    <property type="entry name" value="PEPT_TRNA_HYDROL_1"/>
    <property type="match status" value="1"/>
</dbReference>
<dbReference type="InterPro" id="IPR001328">
    <property type="entry name" value="Pept_tRNA_hydro"/>
</dbReference>
<keyword evidence="8" id="KW-0963">Cytoplasm</keyword>
<evidence type="ECO:0000256" key="1">
    <source>
        <dbReference type="ARBA" id="ARBA00013260"/>
    </source>
</evidence>
<comment type="caution">
    <text evidence="11">The sequence shown here is derived from an EMBL/GenBank/DDBJ whole genome shotgun (WGS) entry which is preliminary data.</text>
</comment>
<evidence type="ECO:0000256" key="9">
    <source>
        <dbReference type="RuleBase" id="RU000673"/>
    </source>
</evidence>
<dbReference type="GO" id="GO:0005737">
    <property type="term" value="C:cytoplasm"/>
    <property type="evidence" value="ECO:0007669"/>
    <property type="project" value="UniProtKB-SubCell"/>
</dbReference>
<comment type="subunit">
    <text evidence="8">Monomer.</text>
</comment>
<evidence type="ECO:0000313" key="12">
    <source>
        <dbReference type="Proteomes" id="UP000808761"/>
    </source>
</evidence>
<evidence type="ECO:0000256" key="7">
    <source>
        <dbReference type="ARBA" id="ARBA00050038"/>
    </source>
</evidence>
<dbReference type="InterPro" id="IPR018171">
    <property type="entry name" value="Pept_tRNA_hydro_CS"/>
</dbReference>
<organism evidence="11 12">
    <name type="scientific">Candidatus Saganbacteria bacterium</name>
    <dbReference type="NCBI Taxonomy" id="2575572"/>
    <lineage>
        <taxon>Bacteria</taxon>
        <taxon>Bacillati</taxon>
        <taxon>Saganbacteria</taxon>
    </lineage>
</organism>
<evidence type="ECO:0000256" key="3">
    <source>
        <dbReference type="ARBA" id="ARBA00022801"/>
    </source>
</evidence>
<dbReference type="FunFam" id="3.40.50.1470:FF:000001">
    <property type="entry name" value="Peptidyl-tRNA hydrolase"/>
    <property type="match status" value="1"/>
</dbReference>
<comment type="function">
    <text evidence="8">Catalyzes the release of premature peptidyl moieties from peptidyl-tRNA molecules trapped in stalled 50S ribosomal subunits, and thus maintains levels of free tRNAs and 50S ribosomes.</text>
</comment>
<dbReference type="NCBIfam" id="TIGR00447">
    <property type="entry name" value="pth"/>
    <property type="match status" value="1"/>
</dbReference>
<proteinExistence type="inferred from homology"/>
<keyword evidence="3 8" id="KW-0378">Hydrolase</keyword>
<accession>A0A9D6ULR2</accession>
<dbReference type="EC" id="3.1.1.29" evidence="1 8"/>
<feature type="binding site" evidence="8">
    <location>
        <position position="14"/>
    </location>
    <ligand>
        <name>tRNA</name>
        <dbReference type="ChEBI" id="CHEBI:17843"/>
    </ligand>
</feature>
<comment type="subcellular location">
    <subcellularLocation>
        <location evidence="8">Cytoplasm</location>
    </subcellularLocation>
</comment>
<protein>
    <recommendedName>
        <fullName evidence="7 8">Peptidyl-tRNA hydrolase</fullName>
        <shortName evidence="8">Pth</shortName>
        <ecNumber evidence="1 8">3.1.1.29</ecNumber>
    </recommendedName>
</protein>
<dbReference type="PANTHER" id="PTHR17224">
    <property type="entry name" value="PEPTIDYL-TRNA HYDROLASE"/>
    <property type="match status" value="1"/>
</dbReference>
<reference evidence="11" key="1">
    <citation type="submission" date="2020-07" db="EMBL/GenBank/DDBJ databases">
        <title>Huge and variable diversity of episymbiotic CPR bacteria and DPANN archaea in groundwater ecosystems.</title>
        <authorList>
            <person name="He C.Y."/>
            <person name="Keren R."/>
            <person name="Whittaker M."/>
            <person name="Farag I.F."/>
            <person name="Doudna J."/>
            <person name="Cate J.H.D."/>
            <person name="Banfield J.F."/>
        </authorList>
    </citation>
    <scope>NUCLEOTIDE SEQUENCE</scope>
    <source>
        <strain evidence="11">NC_groundwater_1860_Pr3_B-0.1um_51_7</strain>
    </source>
</reference>
<dbReference type="GO" id="GO:0072344">
    <property type="term" value="P:rescue of stalled ribosome"/>
    <property type="evidence" value="ECO:0007669"/>
    <property type="project" value="UniProtKB-UniRule"/>
</dbReference>
<dbReference type="CDD" id="cd00462">
    <property type="entry name" value="PTH"/>
    <property type="match status" value="1"/>
</dbReference>
<dbReference type="GO" id="GO:0006515">
    <property type="term" value="P:protein quality control for misfolded or incompletely synthesized proteins"/>
    <property type="evidence" value="ECO:0007669"/>
    <property type="project" value="UniProtKB-UniRule"/>
</dbReference>
<keyword evidence="4 8" id="KW-0694">RNA-binding</keyword>
<evidence type="ECO:0000256" key="8">
    <source>
        <dbReference type="HAMAP-Rule" id="MF_00083"/>
    </source>
</evidence>
<feature type="binding site" evidence="8">
    <location>
        <position position="66"/>
    </location>
    <ligand>
        <name>tRNA</name>
        <dbReference type="ChEBI" id="CHEBI:17843"/>
    </ligand>
</feature>
<dbReference type="HAMAP" id="MF_00083">
    <property type="entry name" value="Pept_tRNA_hydro_bact"/>
    <property type="match status" value="1"/>
</dbReference>
<sequence length="188" mass="20238">MFLIVGLGNPGPEYRSTRHNLGFEVIDELAARLAITPFKIKHHSFVGEGKIGEHKIILAKPQTFMNNSGAAVRGLLLWHRQAVDKLVLIYDDVDLEVGRIRVREKGSAGGHHGVESVIASLGTPEFARVRIGVGREDLRGDVSDYVLWKIPPAQKEALAAAVVTAADAAQAIVTSGLSAAMNKFNGNP</sequence>
<dbReference type="SUPFAM" id="SSF53178">
    <property type="entry name" value="Peptidyl-tRNA hydrolase-like"/>
    <property type="match status" value="1"/>
</dbReference>
<dbReference type="Gene3D" id="3.40.50.1470">
    <property type="entry name" value="Peptidyl-tRNA hydrolase"/>
    <property type="match status" value="1"/>
</dbReference>
<dbReference type="Proteomes" id="UP000808761">
    <property type="component" value="Unassembled WGS sequence"/>
</dbReference>
<name>A0A9D6ULR2_UNCSA</name>
<dbReference type="Pfam" id="PF01195">
    <property type="entry name" value="Pept_tRNA_hydro"/>
    <property type="match status" value="1"/>
</dbReference>
<evidence type="ECO:0000313" key="11">
    <source>
        <dbReference type="EMBL" id="MBI5078576.1"/>
    </source>
</evidence>
<evidence type="ECO:0000256" key="5">
    <source>
        <dbReference type="ARBA" id="ARBA00038063"/>
    </source>
</evidence>
<gene>
    <name evidence="8" type="primary">pth</name>
    <name evidence="11" type="ORF">HZB08_00950</name>
</gene>
<feature type="site" description="Discriminates between blocked and unblocked aminoacyl-tRNA" evidence="8">
    <location>
        <position position="9"/>
    </location>
</feature>
<comment type="catalytic activity">
    <reaction evidence="6 8 9">
        <text>an N-acyl-L-alpha-aminoacyl-tRNA + H2O = an N-acyl-L-amino acid + a tRNA + H(+)</text>
        <dbReference type="Rhea" id="RHEA:54448"/>
        <dbReference type="Rhea" id="RHEA-COMP:10123"/>
        <dbReference type="Rhea" id="RHEA-COMP:13883"/>
        <dbReference type="ChEBI" id="CHEBI:15377"/>
        <dbReference type="ChEBI" id="CHEBI:15378"/>
        <dbReference type="ChEBI" id="CHEBI:59874"/>
        <dbReference type="ChEBI" id="CHEBI:78442"/>
        <dbReference type="ChEBI" id="CHEBI:138191"/>
        <dbReference type="EC" id="3.1.1.29"/>
    </reaction>
</comment>
<dbReference type="GO" id="GO:0004045">
    <property type="term" value="F:peptidyl-tRNA hydrolase activity"/>
    <property type="evidence" value="ECO:0007669"/>
    <property type="project" value="UniProtKB-UniRule"/>
</dbReference>
<dbReference type="InterPro" id="IPR036416">
    <property type="entry name" value="Pept_tRNA_hydro_sf"/>
</dbReference>
<evidence type="ECO:0000256" key="4">
    <source>
        <dbReference type="ARBA" id="ARBA00022884"/>
    </source>
</evidence>